<dbReference type="PANTHER" id="PTHR42663">
    <property type="entry name" value="HYDROLASE C777.06C-RELATED-RELATED"/>
    <property type="match status" value="1"/>
</dbReference>
<dbReference type="Gene3D" id="3.60.15.10">
    <property type="entry name" value="Ribonuclease Z/Hydroxyacylglutathione hydrolase-like"/>
    <property type="match status" value="1"/>
</dbReference>
<dbReference type="InterPro" id="IPR036866">
    <property type="entry name" value="RibonucZ/Hydroxyglut_hydro"/>
</dbReference>
<dbReference type="EMBL" id="DACWOD010000008">
    <property type="protein sequence ID" value="HAU2396805.1"/>
    <property type="molecule type" value="Genomic_DNA"/>
</dbReference>
<proteinExistence type="predicted"/>
<sequence length="261" mass="29689">MTAGGTMTLKITFLGSGSSFAIGPENYQSNVLLELENDTLLIDAGTDIKYSLRDQGLTYKDIKNVYISHLHYDHCGGLEWFALITYFDPNLSHKPCLIASDKIINELWDKSLSGGLSTLPHERANLSAFFDVKAVKQYEGFVWRSIKFKLVQTVHYYSEYELMPSFGLIFSYNKSRILFTSDTQSCPVQLISFYEESDIIFHDCETTESKSGVHAHYSELVKLPSHLKKKMWLYHYNPGKLPNAKKDGFLGFVAKGQSFVF</sequence>
<organism evidence="1 2">
    <name type="scientific">Legionella pneumophila</name>
    <dbReference type="NCBI Taxonomy" id="446"/>
    <lineage>
        <taxon>Bacteria</taxon>
        <taxon>Pseudomonadati</taxon>
        <taxon>Pseudomonadota</taxon>
        <taxon>Gammaproteobacteria</taxon>
        <taxon>Legionellales</taxon>
        <taxon>Legionellaceae</taxon>
        <taxon>Legionella</taxon>
    </lineage>
</organism>
<dbReference type="Pfam" id="PF23023">
    <property type="entry name" value="Anti-Pycsar_Apyc1"/>
    <property type="match status" value="1"/>
</dbReference>
<dbReference type="Proteomes" id="UP000863577">
    <property type="component" value="Unassembled WGS sequence"/>
</dbReference>
<accession>A0AAN5TAP9</accession>
<dbReference type="SUPFAM" id="SSF56281">
    <property type="entry name" value="Metallo-hydrolase/oxidoreductase"/>
    <property type="match status" value="1"/>
</dbReference>
<protein>
    <submittedName>
        <fullName evidence="1">MBL fold metallo-hydrolase</fullName>
    </submittedName>
</protein>
<dbReference type="AlphaFoldDB" id="A0AAN5TAP9"/>
<dbReference type="GO" id="GO:0046872">
    <property type="term" value="F:metal ion binding"/>
    <property type="evidence" value="ECO:0007669"/>
    <property type="project" value="UniProtKB-KW"/>
</dbReference>
<evidence type="ECO:0000313" key="1">
    <source>
        <dbReference type="EMBL" id="HAU2396805.1"/>
    </source>
</evidence>
<name>A0AAN5TAP9_LEGPN</name>
<comment type="caution">
    <text evidence="1">The sequence shown here is derived from an EMBL/GenBank/DDBJ whole genome shotgun (WGS) entry which is preliminary data.</text>
</comment>
<reference evidence="1" key="1">
    <citation type="journal article" date="2018" name="Genome Biol.">
        <title>SKESA: strategic k-mer extension for scrupulous assemblies.</title>
        <authorList>
            <person name="Souvorov A."/>
            <person name="Agarwala R."/>
            <person name="Lipman D.J."/>
        </authorList>
    </citation>
    <scope>NUCLEOTIDE SEQUENCE</scope>
    <source>
        <strain evidence="1">CL18-200174</strain>
    </source>
</reference>
<reference evidence="1" key="2">
    <citation type="submission" date="2019-09" db="EMBL/GenBank/DDBJ databases">
        <authorList>
            <consortium name="NCBI Pathogen Detection Project"/>
        </authorList>
    </citation>
    <scope>NUCLEOTIDE SEQUENCE</scope>
    <source>
        <strain evidence="1">CL18-200174</strain>
    </source>
</reference>
<evidence type="ECO:0000313" key="2">
    <source>
        <dbReference type="Proteomes" id="UP000863577"/>
    </source>
</evidence>
<gene>
    <name evidence="1" type="ORF">JBK99_10760</name>
</gene>
<dbReference type="PANTHER" id="PTHR42663:SF6">
    <property type="entry name" value="HYDROLASE C777.06C-RELATED"/>
    <property type="match status" value="1"/>
</dbReference>
<dbReference type="GO" id="GO:0016787">
    <property type="term" value="F:hydrolase activity"/>
    <property type="evidence" value="ECO:0007669"/>
    <property type="project" value="UniProtKB-KW"/>
</dbReference>